<sequence length="88" mass="9842">MPKSTKKKKDKAADFSKAKLKLGKGKQEANNVIDTSFKARSIALPSQSIATDRDTDAPTTRRRLTFDSLVVHLKHYNHNTRKGGALYK</sequence>
<name>A0A1M2V622_TRAPU</name>
<comment type="caution">
    <text evidence="1">The sequence shown here is derived from an EMBL/GenBank/DDBJ whole genome shotgun (WGS) entry which is preliminary data.</text>
</comment>
<organism evidence="1 2">
    <name type="scientific">Trametes pubescens</name>
    <name type="common">White-rot fungus</name>
    <dbReference type="NCBI Taxonomy" id="154538"/>
    <lineage>
        <taxon>Eukaryota</taxon>
        <taxon>Fungi</taxon>
        <taxon>Dikarya</taxon>
        <taxon>Basidiomycota</taxon>
        <taxon>Agaricomycotina</taxon>
        <taxon>Agaricomycetes</taxon>
        <taxon>Polyporales</taxon>
        <taxon>Polyporaceae</taxon>
        <taxon>Trametes</taxon>
    </lineage>
</organism>
<accession>A0A1M2V622</accession>
<reference evidence="1 2" key="1">
    <citation type="submission" date="2016-10" db="EMBL/GenBank/DDBJ databases">
        <title>Genome sequence of the basidiomycete white-rot fungus Trametes pubescens.</title>
        <authorList>
            <person name="Makela M.R."/>
            <person name="Granchi Z."/>
            <person name="Peng M."/>
            <person name="De Vries R.P."/>
            <person name="Grigoriev I."/>
            <person name="Riley R."/>
            <person name="Hilden K."/>
        </authorList>
    </citation>
    <scope>NUCLEOTIDE SEQUENCE [LARGE SCALE GENOMIC DNA]</scope>
    <source>
        <strain evidence="1 2">FBCC735</strain>
    </source>
</reference>
<dbReference type="EMBL" id="MNAD01001636">
    <property type="protein sequence ID" value="OJT03033.1"/>
    <property type="molecule type" value="Genomic_DNA"/>
</dbReference>
<evidence type="ECO:0000313" key="1">
    <source>
        <dbReference type="EMBL" id="OJT03033.1"/>
    </source>
</evidence>
<proteinExistence type="predicted"/>
<keyword evidence="2" id="KW-1185">Reference proteome</keyword>
<dbReference type="STRING" id="154538.A0A1M2V622"/>
<dbReference type="AlphaFoldDB" id="A0A1M2V622"/>
<gene>
    <name evidence="1" type="ORF">TRAPUB_6376</name>
</gene>
<protein>
    <submittedName>
        <fullName evidence="1">Uncharacterized protein</fullName>
    </submittedName>
</protein>
<dbReference type="Proteomes" id="UP000184267">
    <property type="component" value="Unassembled WGS sequence"/>
</dbReference>
<dbReference type="OMA" id="KHYNHNT"/>
<evidence type="ECO:0000313" key="2">
    <source>
        <dbReference type="Proteomes" id="UP000184267"/>
    </source>
</evidence>